<evidence type="ECO:0008006" key="3">
    <source>
        <dbReference type="Google" id="ProtNLM"/>
    </source>
</evidence>
<dbReference type="SUPFAM" id="SSF54427">
    <property type="entry name" value="NTF2-like"/>
    <property type="match status" value="1"/>
</dbReference>
<dbReference type="Proteomes" id="UP000310158">
    <property type="component" value="Unassembled WGS sequence"/>
</dbReference>
<proteinExistence type="predicted"/>
<comment type="caution">
    <text evidence="1">The sequence shown here is derived from an EMBL/GenBank/DDBJ whole genome shotgun (WGS) entry which is preliminary data.</text>
</comment>
<dbReference type="Gene3D" id="3.10.450.50">
    <property type="match status" value="1"/>
</dbReference>
<evidence type="ECO:0000313" key="2">
    <source>
        <dbReference type="Proteomes" id="UP000310158"/>
    </source>
</evidence>
<protein>
    <recommendedName>
        <fullName evidence="3">SnoaL-like domain-containing protein</fullName>
    </recommendedName>
</protein>
<accession>A0A4S4M0H4</accession>
<organism evidence="1 2">
    <name type="scientific">Bondarzewia mesenterica</name>
    <dbReference type="NCBI Taxonomy" id="1095465"/>
    <lineage>
        <taxon>Eukaryota</taxon>
        <taxon>Fungi</taxon>
        <taxon>Dikarya</taxon>
        <taxon>Basidiomycota</taxon>
        <taxon>Agaricomycotina</taxon>
        <taxon>Agaricomycetes</taxon>
        <taxon>Russulales</taxon>
        <taxon>Bondarzewiaceae</taxon>
        <taxon>Bondarzewia</taxon>
    </lineage>
</organism>
<dbReference type="OrthoDB" id="3352776at2759"/>
<sequence length="152" mass="16990">MTTSTSRVELLGAAQSFCEGFAQGKDLDTILSYFSDSQDPMAIEHGLPILAPFLGRPFTGKPGIRQYFTMLADLLTYENMRFSEYVVDPDVRKVSVKGQAKFAWKKTGNSWDETFTYTLDFDGQGKVARYQVWADSGAAYLARIGELDSYHG</sequence>
<dbReference type="AlphaFoldDB" id="A0A4S4M0H4"/>
<keyword evidence="2" id="KW-1185">Reference proteome</keyword>
<dbReference type="EMBL" id="SGPL01000097">
    <property type="protein sequence ID" value="THH17798.1"/>
    <property type="molecule type" value="Genomic_DNA"/>
</dbReference>
<name>A0A4S4M0H4_9AGAM</name>
<dbReference type="InterPro" id="IPR032710">
    <property type="entry name" value="NTF2-like_dom_sf"/>
</dbReference>
<reference evidence="1 2" key="1">
    <citation type="submission" date="2019-02" db="EMBL/GenBank/DDBJ databases">
        <title>Genome sequencing of the rare red list fungi Bondarzewia mesenterica.</title>
        <authorList>
            <person name="Buettner E."/>
            <person name="Kellner H."/>
        </authorList>
    </citation>
    <scope>NUCLEOTIDE SEQUENCE [LARGE SCALE GENOMIC DNA]</scope>
    <source>
        <strain evidence="1 2">DSM 108281</strain>
    </source>
</reference>
<gene>
    <name evidence="1" type="ORF">EW146_g3103</name>
</gene>
<evidence type="ECO:0000313" key="1">
    <source>
        <dbReference type="EMBL" id="THH17798.1"/>
    </source>
</evidence>